<dbReference type="EMBL" id="OZ034820">
    <property type="protein sequence ID" value="CAL1401326.1"/>
    <property type="molecule type" value="Genomic_DNA"/>
</dbReference>
<reference evidence="1 2" key="1">
    <citation type="submission" date="2024-04" db="EMBL/GenBank/DDBJ databases">
        <authorList>
            <person name="Fracassetti M."/>
        </authorList>
    </citation>
    <scope>NUCLEOTIDE SEQUENCE [LARGE SCALE GENOMIC DNA]</scope>
</reference>
<dbReference type="PANTHER" id="PTHR47951:SF7">
    <property type="entry name" value="FLAVONOID 3',5'-HYDROXYLASE-LIKE ISOFORM X1"/>
    <property type="match status" value="1"/>
</dbReference>
<evidence type="ECO:0000313" key="2">
    <source>
        <dbReference type="Proteomes" id="UP001497516"/>
    </source>
</evidence>
<dbReference type="PANTHER" id="PTHR47951">
    <property type="entry name" value="OS08G0547900 PROTEIN"/>
    <property type="match status" value="1"/>
</dbReference>
<accession>A0AAV2FSP6</accession>
<keyword evidence="2" id="KW-1185">Reference proteome</keyword>
<evidence type="ECO:0000313" key="1">
    <source>
        <dbReference type="EMBL" id="CAL1401326.1"/>
    </source>
</evidence>
<protein>
    <submittedName>
        <fullName evidence="1">Uncharacterized protein</fullName>
    </submittedName>
</protein>
<dbReference type="AlphaFoldDB" id="A0AAV2FSP6"/>
<gene>
    <name evidence="1" type="ORF">LTRI10_LOCUS41389</name>
</gene>
<proteinExistence type="predicted"/>
<name>A0AAV2FSP6_9ROSI</name>
<organism evidence="1 2">
    <name type="scientific">Linum trigynum</name>
    <dbReference type="NCBI Taxonomy" id="586398"/>
    <lineage>
        <taxon>Eukaryota</taxon>
        <taxon>Viridiplantae</taxon>
        <taxon>Streptophyta</taxon>
        <taxon>Embryophyta</taxon>
        <taxon>Tracheophyta</taxon>
        <taxon>Spermatophyta</taxon>
        <taxon>Magnoliopsida</taxon>
        <taxon>eudicotyledons</taxon>
        <taxon>Gunneridae</taxon>
        <taxon>Pentapetalae</taxon>
        <taxon>rosids</taxon>
        <taxon>fabids</taxon>
        <taxon>Malpighiales</taxon>
        <taxon>Linaceae</taxon>
        <taxon>Linum</taxon>
    </lineage>
</organism>
<dbReference type="Proteomes" id="UP001497516">
    <property type="component" value="Chromosome 7"/>
</dbReference>
<sequence length="100" mass="11270">MTVLESLDQILSSIINERKLVLATEGEAKETKDFLQILLNLNNSGDDASSITDNQLKCILMDWYVFMLNCPATYVISDLKLLIVHIKHPITLDNSNCETD</sequence>